<accession>A0A4R6UTE3</accession>
<dbReference type="RefSeq" id="WP_133587553.1">
    <property type="nucleotide sequence ID" value="NZ_CP037953.1"/>
</dbReference>
<dbReference type="InterPro" id="IPR051168">
    <property type="entry name" value="AASS"/>
</dbReference>
<feature type="domain" description="Alanine dehydrogenase/pyridine nucleotide transhydrogenase NAD(H)-binding" evidence="2">
    <location>
        <begin position="173"/>
        <end position="350"/>
    </location>
</feature>
<dbReference type="SUPFAM" id="SSF52283">
    <property type="entry name" value="Formate/glycerate dehydrogenase catalytic domain-like"/>
    <property type="match status" value="1"/>
</dbReference>
<dbReference type="PANTHER" id="PTHR11133">
    <property type="entry name" value="SACCHAROPINE DEHYDROGENASE"/>
    <property type="match status" value="1"/>
</dbReference>
<sequence length="429" mass="48054">MLRTILRREHKNRWERRAALVPESIAQLAAQKIPVAVEPCSIRAFPDEAYKAQGAELHNDLENFQLVLGIKEPPVASIAPQQVHLCFSHTIKGQPYNMGLLQKFIDQRATLIDYEPIVDERGVRTIAFGRFAGIAGAIDSFFVLGQKWLKMGKPTAYARIKQTKDYPSLSEIKSELAQLRVTNDKPLHVLIVGTGNVGKGAKEVCQWLGLPEVAIDEVLAQKAPKSSWFSVASARHLHERIGGGAFDYQEYLQLGKAQYRSIFDRLLGQFELLIQTPYWTDKYPAHLDIARMNENMQALPLVVGDISCDVNGSLKCTKKISTIDEPAYSYFVENDGIQDGIHADGISVMAIDNLPCELPVDASRHFSAILTRYVPELVKMDLNQTLTHSGLGKELQRAVIVYNGTVMPEFTYLQHYLDRHKLTKPSEAS</sequence>
<dbReference type="GO" id="GO:0016491">
    <property type="term" value="F:oxidoreductase activity"/>
    <property type="evidence" value="ECO:0007669"/>
    <property type="project" value="UniProtKB-KW"/>
</dbReference>
<name>A0A4R6UTE3_9GAMM</name>
<proteinExistence type="predicted"/>
<keyword evidence="5" id="KW-1185">Reference proteome</keyword>
<evidence type="ECO:0000313" key="5">
    <source>
        <dbReference type="Proteomes" id="UP000295375"/>
    </source>
</evidence>
<dbReference type="EMBL" id="SNYM01000002">
    <property type="protein sequence ID" value="TDQ50412.1"/>
    <property type="molecule type" value="Genomic_DNA"/>
</dbReference>
<organism evidence="4 5">
    <name type="scientific">Permianibacter aggregans</name>
    <dbReference type="NCBI Taxonomy" id="1510150"/>
    <lineage>
        <taxon>Bacteria</taxon>
        <taxon>Pseudomonadati</taxon>
        <taxon>Pseudomonadota</taxon>
        <taxon>Gammaproteobacteria</taxon>
        <taxon>Pseudomonadales</taxon>
        <taxon>Pseudomonadaceae</taxon>
        <taxon>Permianibacter</taxon>
    </lineage>
</organism>
<protein>
    <submittedName>
        <fullName evidence="4">Alpha-aminoadipic semialdehyde synthase</fullName>
    </submittedName>
</protein>
<dbReference type="Pfam" id="PF05222">
    <property type="entry name" value="AlaDh_PNT_N"/>
    <property type="match status" value="1"/>
</dbReference>
<dbReference type="SMART" id="SM01002">
    <property type="entry name" value="AlaDh_PNT_C"/>
    <property type="match status" value="1"/>
</dbReference>
<dbReference type="Pfam" id="PF01262">
    <property type="entry name" value="AlaDh_PNT_C"/>
    <property type="match status" value="1"/>
</dbReference>
<dbReference type="OrthoDB" id="502334at2"/>
<gene>
    <name evidence="4" type="ORF">EV696_10293</name>
</gene>
<dbReference type="AlphaFoldDB" id="A0A4R6UTE3"/>
<evidence type="ECO:0000313" key="4">
    <source>
        <dbReference type="EMBL" id="TDQ50412.1"/>
    </source>
</evidence>
<evidence type="ECO:0000256" key="1">
    <source>
        <dbReference type="ARBA" id="ARBA00023002"/>
    </source>
</evidence>
<evidence type="ECO:0000259" key="3">
    <source>
        <dbReference type="SMART" id="SM01003"/>
    </source>
</evidence>
<reference evidence="4 5" key="1">
    <citation type="submission" date="2019-03" db="EMBL/GenBank/DDBJ databases">
        <title>Genomic Encyclopedia of Type Strains, Phase IV (KMG-IV): sequencing the most valuable type-strain genomes for metagenomic binning, comparative biology and taxonomic classification.</title>
        <authorList>
            <person name="Goeker M."/>
        </authorList>
    </citation>
    <scope>NUCLEOTIDE SEQUENCE [LARGE SCALE GENOMIC DNA]</scope>
    <source>
        <strain evidence="4 5">DSM 103792</strain>
    </source>
</reference>
<dbReference type="InterPro" id="IPR007886">
    <property type="entry name" value="AlaDH/PNT_N"/>
</dbReference>
<comment type="caution">
    <text evidence="4">The sequence shown here is derived from an EMBL/GenBank/DDBJ whole genome shotgun (WGS) entry which is preliminary data.</text>
</comment>
<dbReference type="InterPro" id="IPR007698">
    <property type="entry name" value="AlaDH/PNT_NAD(H)-bd"/>
</dbReference>
<keyword evidence="1" id="KW-0560">Oxidoreductase</keyword>
<dbReference type="SMART" id="SM01003">
    <property type="entry name" value="AlaDh_PNT_N"/>
    <property type="match status" value="1"/>
</dbReference>
<dbReference type="Proteomes" id="UP000295375">
    <property type="component" value="Unassembled WGS sequence"/>
</dbReference>
<feature type="domain" description="Alanine dehydrogenase/pyridine nucleotide transhydrogenase N-terminal" evidence="3">
    <location>
        <begin position="5"/>
        <end position="135"/>
    </location>
</feature>
<evidence type="ECO:0000259" key="2">
    <source>
        <dbReference type="SMART" id="SM01002"/>
    </source>
</evidence>
<dbReference type="Gene3D" id="3.40.50.720">
    <property type="entry name" value="NAD(P)-binding Rossmann-like Domain"/>
    <property type="match status" value="2"/>
</dbReference>
<dbReference type="PANTHER" id="PTHR11133:SF22">
    <property type="entry name" value="ALPHA-AMINOADIPIC SEMIALDEHYDE SYNTHASE, MITOCHONDRIAL"/>
    <property type="match status" value="1"/>
</dbReference>